<keyword evidence="1" id="KW-0812">Transmembrane</keyword>
<evidence type="ECO:0000256" key="1">
    <source>
        <dbReference type="SAM" id="Phobius"/>
    </source>
</evidence>
<protein>
    <submittedName>
        <fullName evidence="2">Uncharacterized protein</fullName>
    </submittedName>
</protein>
<evidence type="ECO:0000313" key="3">
    <source>
        <dbReference type="Proteomes" id="UP000823046"/>
    </source>
</evidence>
<feature type="transmembrane region" description="Helical" evidence="1">
    <location>
        <begin position="196"/>
        <end position="216"/>
    </location>
</feature>
<dbReference type="EMBL" id="JADAQX010000868">
    <property type="protein sequence ID" value="KAF8819244.1"/>
    <property type="molecule type" value="Genomic_DNA"/>
</dbReference>
<feature type="transmembrane region" description="Helical" evidence="1">
    <location>
        <begin position="281"/>
        <end position="304"/>
    </location>
</feature>
<reference evidence="2 3" key="1">
    <citation type="journal article" date="2020" name="bioRxiv">
        <title>Metabolic contributions of an alphaproteobacterial endosymbiont in the apicomplexan Cardiosporidium cionae.</title>
        <authorList>
            <person name="Hunter E.S."/>
            <person name="Paight C.J."/>
            <person name="Lane C.E."/>
        </authorList>
    </citation>
    <scope>NUCLEOTIDE SEQUENCE [LARGE SCALE GENOMIC DNA]</scope>
    <source>
        <strain evidence="2">ESH_2018</strain>
    </source>
</reference>
<keyword evidence="3" id="KW-1185">Reference proteome</keyword>
<accession>A0ABQ7J5G3</accession>
<feature type="transmembrane region" description="Helical" evidence="1">
    <location>
        <begin position="450"/>
        <end position="470"/>
    </location>
</feature>
<feature type="transmembrane region" description="Helical" evidence="1">
    <location>
        <begin position="154"/>
        <end position="175"/>
    </location>
</feature>
<gene>
    <name evidence="2" type="ORF">IE077_001340</name>
</gene>
<name>A0ABQ7J5G3_9APIC</name>
<proteinExistence type="predicted"/>
<comment type="caution">
    <text evidence="2">The sequence shown here is derived from an EMBL/GenBank/DDBJ whole genome shotgun (WGS) entry which is preliminary data.</text>
</comment>
<organism evidence="2 3">
    <name type="scientific">Cardiosporidium cionae</name>
    <dbReference type="NCBI Taxonomy" id="476202"/>
    <lineage>
        <taxon>Eukaryota</taxon>
        <taxon>Sar</taxon>
        <taxon>Alveolata</taxon>
        <taxon>Apicomplexa</taxon>
        <taxon>Aconoidasida</taxon>
        <taxon>Nephromycida</taxon>
        <taxon>Cardiosporidium</taxon>
    </lineage>
</organism>
<keyword evidence="1" id="KW-1133">Transmembrane helix</keyword>
<dbReference type="Proteomes" id="UP000823046">
    <property type="component" value="Unassembled WGS sequence"/>
</dbReference>
<sequence>MLQNFCFISLQFIRIGHCSKIAEVITEKETKIKSVEKEEEVKTALIMASKARVELQGFGGISTTEKHNDILADPENIEDRYALTDIRKATENAEIYAEICRFSNSRRSVPVEGYRLKMILSQIKFSLRAARFRYGLSCLLDFTLRINFWKRLPLVFPVIIFWSCQVAITVCLFHFHKETVMKFPIQIFDLRAMLQMLWTWNTIPLDIRVCFIIIGAQTLGQFLLGFLLVPFIDVFAVTLLSGLKIFSFFLIVLTFRDFIVFDDLFKMKTYGLFPQVDEYATLIFCVTPFFRLLNILYIAICCILGRSYFAYEMLGHPHYFANQKKGLAPQRNLFTGFFEAYDRSEIPRGDEISVISIASLTIYNNARYMLAPLSLHELLIGPNQIKAMRLNGSLLYLHAREIIIACVLEVWCLALYYGFPNSIAYNTSMIKKNDVLAAMLYTHDVWYKNFSIAQIFFASHFVASVAYMIFSQTVRILVMQRFFQKALYKDIFVALSDRKEGSAESAVQQLDEIAEKYRYEHFMRPTEIFPPFLFCS</sequence>
<feature type="transmembrane region" description="Helical" evidence="1">
    <location>
        <begin position="245"/>
        <end position="261"/>
    </location>
</feature>
<feature type="transmembrane region" description="Helical" evidence="1">
    <location>
        <begin position="394"/>
        <end position="419"/>
    </location>
</feature>
<keyword evidence="1" id="KW-0472">Membrane</keyword>
<evidence type="ECO:0000313" key="2">
    <source>
        <dbReference type="EMBL" id="KAF8819244.1"/>
    </source>
</evidence>